<dbReference type="AlphaFoldDB" id="A0A0G4NVG6"/>
<organism evidence="1 2">
    <name type="scientific">Penicillium camemberti (strain FM 013)</name>
    <dbReference type="NCBI Taxonomy" id="1429867"/>
    <lineage>
        <taxon>Eukaryota</taxon>
        <taxon>Fungi</taxon>
        <taxon>Dikarya</taxon>
        <taxon>Ascomycota</taxon>
        <taxon>Pezizomycotina</taxon>
        <taxon>Eurotiomycetes</taxon>
        <taxon>Eurotiomycetidae</taxon>
        <taxon>Eurotiales</taxon>
        <taxon>Aspergillaceae</taxon>
        <taxon>Penicillium</taxon>
    </lineage>
</organism>
<evidence type="ECO:0000313" key="2">
    <source>
        <dbReference type="Proteomes" id="UP000053732"/>
    </source>
</evidence>
<accession>A0A0G4NVG6</accession>
<dbReference type="EMBL" id="HG793134">
    <property type="protein sequence ID" value="CRL17974.1"/>
    <property type="molecule type" value="Genomic_DNA"/>
</dbReference>
<reference evidence="1 2" key="1">
    <citation type="journal article" date="2014" name="Nat. Commun.">
        <title>Multiple recent horizontal transfers of a large genomic region in cheese making fungi.</title>
        <authorList>
            <person name="Cheeseman K."/>
            <person name="Ropars J."/>
            <person name="Renault P."/>
            <person name="Dupont J."/>
            <person name="Gouzy J."/>
            <person name="Branca A."/>
            <person name="Abraham A.L."/>
            <person name="Ceppi M."/>
            <person name="Conseiller E."/>
            <person name="Debuchy R."/>
            <person name="Malagnac F."/>
            <person name="Goarin A."/>
            <person name="Silar P."/>
            <person name="Lacoste S."/>
            <person name="Sallet E."/>
            <person name="Bensimon A."/>
            <person name="Giraud T."/>
            <person name="Brygoo Y."/>
        </authorList>
    </citation>
    <scope>NUCLEOTIDE SEQUENCE [LARGE SCALE GENOMIC DNA]</scope>
    <source>
        <strain evidence="2">FM 013</strain>
    </source>
</reference>
<sequence>MHANTSKKIYRKLNKRRLRTYPHPEYGVPRSESAEIMEHFRYAWDQPKSSPRRGASAAPELAYPIKSPIDFPISIHFSAVSLDWTLNRSPLLI</sequence>
<name>A0A0G4NVG6_PENC3</name>
<dbReference type="Proteomes" id="UP000053732">
    <property type="component" value="Unassembled WGS sequence"/>
</dbReference>
<proteinExistence type="predicted"/>
<keyword evidence="2" id="KW-1185">Reference proteome</keyword>
<gene>
    <name evidence="1" type="ORF">PCAMFM013_S001g000934</name>
</gene>
<protein>
    <submittedName>
        <fullName evidence="1">Str. FM013</fullName>
    </submittedName>
</protein>
<evidence type="ECO:0000313" key="1">
    <source>
        <dbReference type="EMBL" id="CRL17974.1"/>
    </source>
</evidence>